<dbReference type="PANTHER" id="PTHR30195">
    <property type="entry name" value="TYPE I SITE-SPECIFIC DEOXYRIBONUCLEASE PROTEIN SUBUNIT M AND R"/>
    <property type="match status" value="1"/>
</dbReference>
<dbReference type="AlphaFoldDB" id="A0A1A9QDH0"/>
<dbReference type="GO" id="GO:0005524">
    <property type="term" value="F:ATP binding"/>
    <property type="evidence" value="ECO:0007669"/>
    <property type="project" value="UniProtKB-KW"/>
</dbReference>
<keyword evidence="9" id="KW-0067">ATP-binding</keyword>
<accession>A0A1A9QDH0</accession>
<comment type="catalytic activity">
    <reaction evidence="1">
        <text>Endonucleolytic cleavage of DNA to give random double-stranded fragments with terminal 5'-phosphates, ATP is simultaneously hydrolyzed.</text>
        <dbReference type="EC" id="3.1.21.3"/>
    </reaction>
</comment>
<evidence type="ECO:0000256" key="1">
    <source>
        <dbReference type="ARBA" id="ARBA00000851"/>
    </source>
</evidence>
<evidence type="ECO:0000256" key="4">
    <source>
        <dbReference type="ARBA" id="ARBA00022722"/>
    </source>
</evidence>
<dbReference type="PANTHER" id="PTHR30195:SF15">
    <property type="entry name" value="TYPE I RESTRICTION ENZYME HINDI ENDONUCLEASE SUBUNIT"/>
    <property type="match status" value="1"/>
</dbReference>
<keyword evidence="11" id="KW-1133">Transmembrane helix</keyword>
<evidence type="ECO:0000256" key="6">
    <source>
        <dbReference type="ARBA" id="ARBA00022747"/>
    </source>
</evidence>
<name>A0A1A9QDH0_9MOLU</name>
<dbReference type="GO" id="GO:0009307">
    <property type="term" value="P:DNA restriction-modification system"/>
    <property type="evidence" value="ECO:0007669"/>
    <property type="project" value="UniProtKB-KW"/>
</dbReference>
<keyword evidence="11" id="KW-0472">Membrane</keyword>
<protein>
    <recommendedName>
        <fullName evidence="3">type I site-specific deoxyribonuclease</fullName>
        <ecNumber evidence="3">3.1.21.3</ecNumber>
    </recommendedName>
</protein>
<organism evidence="13 14">
    <name type="scientific">Candidatus Mycoplasma haematobovis</name>
    <dbReference type="NCBI Taxonomy" id="432608"/>
    <lineage>
        <taxon>Bacteria</taxon>
        <taxon>Bacillati</taxon>
        <taxon>Mycoplasmatota</taxon>
        <taxon>Mollicutes</taxon>
        <taxon>Mycoplasmataceae</taxon>
        <taxon>Mycoplasma</taxon>
    </lineage>
</organism>
<dbReference type="InterPro" id="IPR051268">
    <property type="entry name" value="Type-I_R_enzyme_R_subunit"/>
</dbReference>
<dbReference type="EMBL" id="LWUJ01000012">
    <property type="protein sequence ID" value="OAL10006.1"/>
    <property type="molecule type" value="Genomic_DNA"/>
</dbReference>
<evidence type="ECO:0000256" key="9">
    <source>
        <dbReference type="ARBA" id="ARBA00022840"/>
    </source>
</evidence>
<keyword evidence="11" id="KW-0812">Transmembrane</keyword>
<evidence type="ECO:0000256" key="2">
    <source>
        <dbReference type="ARBA" id="ARBA00008598"/>
    </source>
</evidence>
<evidence type="ECO:0000256" key="7">
    <source>
        <dbReference type="ARBA" id="ARBA00022759"/>
    </source>
</evidence>
<dbReference type="GO" id="GO:0003677">
    <property type="term" value="F:DNA binding"/>
    <property type="evidence" value="ECO:0007669"/>
    <property type="project" value="UniProtKB-KW"/>
</dbReference>
<evidence type="ECO:0000256" key="10">
    <source>
        <dbReference type="ARBA" id="ARBA00023125"/>
    </source>
</evidence>
<dbReference type="InterPro" id="IPR007409">
    <property type="entry name" value="Restrct_endonuc_type1_HsdR_N"/>
</dbReference>
<keyword evidence="4" id="KW-0540">Nuclease</keyword>
<keyword evidence="14" id="KW-1185">Reference proteome</keyword>
<comment type="caution">
    <text evidence="13">The sequence shown here is derived from an EMBL/GenBank/DDBJ whole genome shotgun (WGS) entry which is preliminary data.</text>
</comment>
<proteinExistence type="inferred from homology"/>
<keyword evidence="10" id="KW-0238">DNA-binding</keyword>
<evidence type="ECO:0000259" key="12">
    <source>
        <dbReference type="Pfam" id="PF04313"/>
    </source>
</evidence>
<evidence type="ECO:0000256" key="5">
    <source>
        <dbReference type="ARBA" id="ARBA00022741"/>
    </source>
</evidence>
<feature type="transmembrane region" description="Helical" evidence="11">
    <location>
        <begin position="427"/>
        <end position="447"/>
    </location>
</feature>
<comment type="similarity">
    <text evidence="2">Belongs to the HsdR family.</text>
</comment>
<dbReference type="GO" id="GO:0009035">
    <property type="term" value="F:type I site-specific deoxyribonuclease activity"/>
    <property type="evidence" value="ECO:0007669"/>
    <property type="project" value="UniProtKB-EC"/>
</dbReference>
<dbReference type="STRING" id="432608.A6V39_03775"/>
<dbReference type="RefSeq" id="WP_187150392.1">
    <property type="nucleotide sequence ID" value="NZ_LWUJ01000012.1"/>
</dbReference>
<dbReference type="Pfam" id="PF04313">
    <property type="entry name" value="HSDR_N"/>
    <property type="match status" value="1"/>
</dbReference>
<gene>
    <name evidence="13" type="ORF">A6V39_03775</name>
</gene>
<reference evidence="14" key="1">
    <citation type="submission" date="2016-04" db="EMBL/GenBank/DDBJ databases">
        <authorList>
            <person name="Quiroz-Castaneda R.E."/>
            <person name="Martinez-Ocampo F."/>
        </authorList>
    </citation>
    <scope>NUCLEOTIDE SEQUENCE [LARGE SCALE GENOMIC DNA]</scope>
    <source>
        <strain evidence="14">INIFAP01</strain>
    </source>
</reference>
<keyword evidence="8" id="KW-0378">Hydrolase</keyword>
<dbReference type="Gene3D" id="3.90.1570.50">
    <property type="match status" value="1"/>
</dbReference>
<keyword evidence="5" id="KW-0547">Nucleotide-binding</keyword>
<evidence type="ECO:0000256" key="11">
    <source>
        <dbReference type="SAM" id="Phobius"/>
    </source>
</evidence>
<evidence type="ECO:0000256" key="8">
    <source>
        <dbReference type="ARBA" id="ARBA00022801"/>
    </source>
</evidence>
<feature type="domain" description="Restriction endonuclease type I HsdR N-terminal" evidence="12">
    <location>
        <begin position="5"/>
        <end position="188"/>
    </location>
</feature>
<keyword evidence="6" id="KW-0680">Restriction system</keyword>
<evidence type="ECO:0000256" key="3">
    <source>
        <dbReference type="ARBA" id="ARBA00012654"/>
    </source>
</evidence>
<dbReference type="CDD" id="cd22332">
    <property type="entry name" value="HsdR_N"/>
    <property type="match status" value="1"/>
</dbReference>
<dbReference type="Proteomes" id="UP000077623">
    <property type="component" value="Unassembled WGS sequence"/>
</dbReference>
<evidence type="ECO:0000313" key="14">
    <source>
        <dbReference type="Proteomes" id="UP000077623"/>
    </source>
</evidence>
<evidence type="ECO:0000313" key="13">
    <source>
        <dbReference type="EMBL" id="OAL10006.1"/>
    </source>
</evidence>
<keyword evidence="7" id="KW-0255">Endonuclease</keyword>
<sequence length="458" mass="54381">MGGNNEFRLESYAIDVLKQKGYQYSFGQFLQGRSFSEVLLLKDLKKFLSNPYIEQEVIYKLKNLPYDVSSANAVVWEYIQHGIWIDSIKQRIPLIDFHNPENNCFKVINQLSINTGSNTRRPDVIIYINGLPLIIFELKTPKKRSYILHQAYSQLTHTYLRDIPNIFKYALFLVISNGYSHRYGTIHNEIKHWHIWNNRYLNHFLWELFDKQILLDYIKNFIYITNQNHTNLISGKTYQSINSIINQILNNSNKEKIPIKKVNPNYESITLLKKLTNTKQLKNYSIIWFIDENDNWLNNLLSISTKYLNTYPIIAKEVLKNFNTNQIYLTNIQDYFVSPTLITNSNNLICISHKKYPSIKHNSWIIWKIKALLKFKNTNKVTYYNPHYRTFLDYLHYSFPNAIHLVEQSHKNYSKVLKILLTILKGFGYLLLFILIMAAASGAKGNYRRRSTRYRKRW</sequence>
<dbReference type="EC" id="3.1.21.3" evidence="3"/>